<organism evidence="1 2">
    <name type="scientific">Quercus suber</name>
    <name type="common">Cork oak</name>
    <dbReference type="NCBI Taxonomy" id="58331"/>
    <lineage>
        <taxon>Eukaryota</taxon>
        <taxon>Viridiplantae</taxon>
        <taxon>Streptophyta</taxon>
        <taxon>Embryophyta</taxon>
        <taxon>Tracheophyta</taxon>
        <taxon>Spermatophyta</taxon>
        <taxon>Magnoliopsida</taxon>
        <taxon>eudicotyledons</taxon>
        <taxon>Gunneridae</taxon>
        <taxon>Pentapetalae</taxon>
        <taxon>rosids</taxon>
        <taxon>fabids</taxon>
        <taxon>Fagales</taxon>
        <taxon>Fagaceae</taxon>
        <taxon>Quercus</taxon>
    </lineage>
</organism>
<proteinExistence type="predicted"/>
<dbReference type="EMBL" id="PKMF04000174">
    <property type="protein sequence ID" value="KAK7845192.1"/>
    <property type="molecule type" value="Genomic_DNA"/>
</dbReference>
<dbReference type="PANTHER" id="PTHR34677">
    <property type="match status" value="1"/>
</dbReference>
<evidence type="ECO:0000313" key="1">
    <source>
        <dbReference type="EMBL" id="KAK7845192.1"/>
    </source>
</evidence>
<dbReference type="PANTHER" id="PTHR34677:SF1">
    <property type="entry name" value="TRANSMEMBRANE PROTEIN"/>
    <property type="match status" value="1"/>
</dbReference>
<evidence type="ECO:0000313" key="2">
    <source>
        <dbReference type="Proteomes" id="UP000237347"/>
    </source>
</evidence>
<accession>A0AAW0L0Q1</accession>
<keyword evidence="2" id="KW-1185">Reference proteome</keyword>
<feature type="non-terminal residue" evidence="1">
    <location>
        <position position="1"/>
    </location>
</feature>
<dbReference type="Proteomes" id="UP000237347">
    <property type="component" value="Unassembled WGS sequence"/>
</dbReference>
<dbReference type="AlphaFoldDB" id="A0AAW0L0Q1"/>
<protein>
    <submittedName>
        <fullName evidence="1">Uncharacterized protein</fullName>
    </submittedName>
</protein>
<sequence length="168" mass="18153">LDDGFGRINASQCENGTVLCEGLQDGNHKFEVCPNGTQGVGCSSYNWTVDTIPPTANITTSTDFTNALNVSINISFSEPCNGGQGFVCSSVNACNLLVHGAGKVIPNSLKILQPNLQYFVLVGLSSTDQYGRVILVMDKNFCTDSAGNKFERNKNSNFTLRFGEWIIN</sequence>
<comment type="caution">
    <text evidence="1">The sequence shown here is derived from an EMBL/GenBank/DDBJ whole genome shotgun (WGS) entry which is preliminary data.</text>
</comment>
<name>A0AAW0L0Q1_QUESU</name>
<gene>
    <name evidence="1" type="ORF">CFP56_009939</name>
</gene>
<reference evidence="1 2" key="1">
    <citation type="journal article" date="2018" name="Sci. Data">
        <title>The draft genome sequence of cork oak.</title>
        <authorList>
            <person name="Ramos A.M."/>
            <person name="Usie A."/>
            <person name="Barbosa P."/>
            <person name="Barros P.M."/>
            <person name="Capote T."/>
            <person name="Chaves I."/>
            <person name="Simoes F."/>
            <person name="Abreu I."/>
            <person name="Carrasquinho I."/>
            <person name="Faro C."/>
            <person name="Guimaraes J.B."/>
            <person name="Mendonca D."/>
            <person name="Nobrega F."/>
            <person name="Rodrigues L."/>
            <person name="Saibo N.J.M."/>
            <person name="Varela M.C."/>
            <person name="Egas C."/>
            <person name="Matos J."/>
            <person name="Miguel C.M."/>
            <person name="Oliveira M.M."/>
            <person name="Ricardo C.P."/>
            <person name="Goncalves S."/>
        </authorList>
    </citation>
    <scope>NUCLEOTIDE SEQUENCE [LARGE SCALE GENOMIC DNA]</scope>
    <source>
        <strain evidence="2">cv. HL8</strain>
    </source>
</reference>